<dbReference type="SUPFAM" id="SSF54427">
    <property type="entry name" value="NTF2-like"/>
    <property type="match status" value="1"/>
</dbReference>
<name>A0A7S1LL72_NEODS</name>
<gene>
    <name evidence="2" type="ORF">NDES1114_LOCUS10375</name>
</gene>
<dbReference type="InterPro" id="IPR032710">
    <property type="entry name" value="NTF2-like_dom_sf"/>
</dbReference>
<dbReference type="EMBL" id="HBGF01015829">
    <property type="protein sequence ID" value="CAD9107314.1"/>
    <property type="molecule type" value="Transcribed_RNA"/>
</dbReference>
<evidence type="ECO:0000313" key="2">
    <source>
        <dbReference type="EMBL" id="CAD9107314.1"/>
    </source>
</evidence>
<keyword evidence="1" id="KW-0732">Signal</keyword>
<feature type="signal peptide" evidence="1">
    <location>
        <begin position="1"/>
        <end position="21"/>
    </location>
</feature>
<evidence type="ECO:0000256" key="1">
    <source>
        <dbReference type="SAM" id="SignalP"/>
    </source>
</evidence>
<reference evidence="2" key="1">
    <citation type="submission" date="2021-01" db="EMBL/GenBank/DDBJ databases">
        <authorList>
            <person name="Corre E."/>
            <person name="Pelletier E."/>
            <person name="Niang G."/>
            <person name="Scheremetjew M."/>
            <person name="Finn R."/>
            <person name="Kale V."/>
            <person name="Holt S."/>
            <person name="Cochrane G."/>
            <person name="Meng A."/>
            <person name="Brown T."/>
            <person name="Cohen L."/>
        </authorList>
    </citation>
    <scope>NUCLEOTIDE SEQUENCE</scope>
    <source>
        <strain evidence="2">CCAP 1951/1</strain>
    </source>
</reference>
<proteinExistence type="predicted"/>
<feature type="chain" id="PRO_5031409696" description="SnoaL-like domain-containing protein" evidence="1">
    <location>
        <begin position="22"/>
        <end position="308"/>
    </location>
</feature>
<sequence>MKRVALSAVLCVAFAASVASAALVSPRTPHVSRREGNYTRSAANVIFGEFIDNIAAGNVTAAAALLDDDATGMITGFQCVELNKQGITEVLTAFASEVELLALIPHYHLVSEHRGAFWVEDTAFTPPAAGGPGYFYLPHVLFTVELNEAQTRIARVVEFFPTAPTPHTTGSIAVVDAFIAADKAKNATAFGATLADDFEGAAYPQGQIYPAENFTKSGLIAHAEAAWAVTTQNTIFTSKTYETCGYVLNEVAQLLEFTTPQYTQRAVNKKINVFRVKATVTGANDTSYAIDQWTSFYWNEVKVTPSSG</sequence>
<dbReference type="AlphaFoldDB" id="A0A7S1LL72"/>
<protein>
    <recommendedName>
        <fullName evidence="3">SnoaL-like domain-containing protein</fullName>
    </recommendedName>
</protein>
<evidence type="ECO:0008006" key="3">
    <source>
        <dbReference type="Google" id="ProtNLM"/>
    </source>
</evidence>
<organism evidence="2">
    <name type="scientific">Neobodo designis</name>
    <name type="common">Flagellated protozoan</name>
    <name type="synonym">Bodo designis</name>
    <dbReference type="NCBI Taxonomy" id="312471"/>
    <lineage>
        <taxon>Eukaryota</taxon>
        <taxon>Discoba</taxon>
        <taxon>Euglenozoa</taxon>
        <taxon>Kinetoplastea</taxon>
        <taxon>Metakinetoplastina</taxon>
        <taxon>Neobodonida</taxon>
        <taxon>Neobodo</taxon>
    </lineage>
</organism>
<accession>A0A7S1LL72</accession>